<evidence type="ECO:0000313" key="3">
    <source>
        <dbReference type="Proteomes" id="UP000036367"/>
    </source>
</evidence>
<dbReference type="STRING" id="595434.RISK_001533"/>
<evidence type="ECO:0000313" key="2">
    <source>
        <dbReference type="EMBL" id="KLU06322.1"/>
    </source>
</evidence>
<dbReference type="AlphaFoldDB" id="A0A0J1BIF3"/>
<dbReference type="EMBL" id="LECT01000015">
    <property type="protein sequence ID" value="KLU06322.1"/>
    <property type="molecule type" value="Genomic_DNA"/>
</dbReference>
<gene>
    <name evidence="2" type="ORF">RISK_001533</name>
</gene>
<evidence type="ECO:0000256" key="1">
    <source>
        <dbReference type="SAM" id="MobiDB-lite"/>
    </source>
</evidence>
<sequence length="57" mass="5994">MPPDLGLKPEAFGFHRSAVLPGSASTSRKTSGKQFRPLGSDETGKVAGTLRSGWHLA</sequence>
<feature type="region of interest" description="Disordered" evidence="1">
    <location>
        <begin position="18"/>
        <end position="57"/>
    </location>
</feature>
<dbReference type="PATRIC" id="fig|595434.4.peg.1469"/>
<accession>A0A0J1BIF3</accession>
<comment type="caution">
    <text evidence="2">The sequence shown here is derived from an EMBL/GenBank/DDBJ whole genome shotgun (WGS) entry which is preliminary data.</text>
</comment>
<name>A0A0J1BIF3_RHOIS</name>
<keyword evidence="3" id="KW-1185">Reference proteome</keyword>
<proteinExistence type="predicted"/>
<dbReference type="Proteomes" id="UP000036367">
    <property type="component" value="Unassembled WGS sequence"/>
</dbReference>
<organism evidence="2 3">
    <name type="scientific">Rhodopirellula islandica</name>
    <dbReference type="NCBI Taxonomy" id="595434"/>
    <lineage>
        <taxon>Bacteria</taxon>
        <taxon>Pseudomonadati</taxon>
        <taxon>Planctomycetota</taxon>
        <taxon>Planctomycetia</taxon>
        <taxon>Pirellulales</taxon>
        <taxon>Pirellulaceae</taxon>
        <taxon>Rhodopirellula</taxon>
    </lineage>
</organism>
<feature type="compositionally biased region" description="Polar residues" evidence="1">
    <location>
        <begin position="23"/>
        <end position="33"/>
    </location>
</feature>
<reference evidence="2" key="1">
    <citation type="submission" date="2015-05" db="EMBL/GenBank/DDBJ databases">
        <title>Permanent draft genome of Rhodopirellula islandicus K833.</title>
        <authorList>
            <person name="Kizina J."/>
            <person name="Richter M."/>
            <person name="Glockner F.O."/>
            <person name="Harder J."/>
        </authorList>
    </citation>
    <scope>NUCLEOTIDE SEQUENCE [LARGE SCALE GENOMIC DNA]</scope>
    <source>
        <strain evidence="2">K833</strain>
    </source>
</reference>
<protein>
    <submittedName>
        <fullName evidence="2">Uncharacterized protein</fullName>
    </submittedName>
</protein>